<proteinExistence type="predicted"/>
<evidence type="ECO:0000313" key="1">
    <source>
        <dbReference type="EMBL" id="EFJ41766.1"/>
    </source>
</evidence>
<accession>D8UEN4</accession>
<dbReference type="RefSeq" id="XP_002957112.1">
    <property type="nucleotide sequence ID" value="XM_002957066.1"/>
</dbReference>
<dbReference type="GeneID" id="9620634"/>
<dbReference type="InterPro" id="IPR036249">
    <property type="entry name" value="Thioredoxin-like_sf"/>
</dbReference>
<organism evidence="2">
    <name type="scientific">Volvox carteri f. nagariensis</name>
    <dbReference type="NCBI Taxonomy" id="3068"/>
    <lineage>
        <taxon>Eukaryota</taxon>
        <taxon>Viridiplantae</taxon>
        <taxon>Chlorophyta</taxon>
        <taxon>core chlorophytes</taxon>
        <taxon>Chlorophyceae</taxon>
        <taxon>CS clade</taxon>
        <taxon>Chlamydomonadales</taxon>
        <taxon>Volvocaceae</taxon>
        <taxon>Volvox</taxon>
    </lineage>
</organism>
<evidence type="ECO:0008006" key="3">
    <source>
        <dbReference type="Google" id="ProtNLM"/>
    </source>
</evidence>
<dbReference type="KEGG" id="vcn:VOLCADRAFT_98180"/>
<dbReference type="CDD" id="cd02961">
    <property type="entry name" value="PDI_a_family"/>
    <property type="match status" value="1"/>
</dbReference>
<dbReference type="SUPFAM" id="SSF52833">
    <property type="entry name" value="Thioredoxin-like"/>
    <property type="match status" value="1"/>
</dbReference>
<sequence>MSGSCALPTWARFGRVYQFDAFVLASNRAGYLAIVLFHAPWCSASQRMLLELQRLSHLFVGRRVVFARVDCSIKQGVRPGVPLGQAPSPGFKLQRCDLTQMHRIHKTPTLRMYYHNACVDEIIGHRPVDFRQAASDLTFKYNL</sequence>
<dbReference type="Proteomes" id="UP000001058">
    <property type="component" value="Unassembled WGS sequence"/>
</dbReference>
<dbReference type="Gene3D" id="3.40.30.10">
    <property type="entry name" value="Glutaredoxin"/>
    <property type="match status" value="1"/>
</dbReference>
<gene>
    <name evidence="1" type="ORF">VOLCADRAFT_98180</name>
</gene>
<protein>
    <recommendedName>
        <fullName evidence="3">Thioredoxin domain-containing protein</fullName>
    </recommendedName>
</protein>
<dbReference type="InParanoid" id="D8UEN4"/>
<reference evidence="1 2" key="1">
    <citation type="journal article" date="2010" name="Science">
        <title>Genomic analysis of organismal complexity in the multicellular green alga Volvox carteri.</title>
        <authorList>
            <person name="Prochnik S.E."/>
            <person name="Umen J."/>
            <person name="Nedelcu A.M."/>
            <person name="Hallmann A."/>
            <person name="Miller S.M."/>
            <person name="Nishii I."/>
            <person name="Ferris P."/>
            <person name="Kuo A."/>
            <person name="Mitros T."/>
            <person name="Fritz-Laylin L.K."/>
            <person name="Hellsten U."/>
            <person name="Chapman J."/>
            <person name="Simakov O."/>
            <person name="Rensing S.A."/>
            <person name="Terry A."/>
            <person name="Pangilinan J."/>
            <person name="Kapitonov V."/>
            <person name="Jurka J."/>
            <person name="Salamov A."/>
            <person name="Shapiro H."/>
            <person name="Schmutz J."/>
            <person name="Grimwood J."/>
            <person name="Lindquist E."/>
            <person name="Lucas S."/>
            <person name="Grigoriev I.V."/>
            <person name="Schmitt R."/>
            <person name="Kirk D."/>
            <person name="Rokhsar D.S."/>
        </authorList>
    </citation>
    <scope>NUCLEOTIDE SEQUENCE [LARGE SCALE GENOMIC DNA]</scope>
    <source>
        <strain evidence="2">f. Nagariensis / Eve</strain>
    </source>
</reference>
<dbReference type="AlphaFoldDB" id="D8UEN4"/>
<dbReference type="OrthoDB" id="540281at2759"/>
<evidence type="ECO:0000313" key="2">
    <source>
        <dbReference type="Proteomes" id="UP000001058"/>
    </source>
</evidence>
<dbReference type="EMBL" id="GL378390">
    <property type="protein sequence ID" value="EFJ41766.1"/>
    <property type="molecule type" value="Genomic_DNA"/>
</dbReference>
<keyword evidence="2" id="KW-1185">Reference proteome</keyword>
<name>D8UEN4_VOLCA</name>